<proteinExistence type="predicted"/>
<accession>A0ABS1HGI8</accession>
<dbReference type="InterPro" id="IPR011335">
    <property type="entry name" value="Restrct_endonuc-II-like"/>
</dbReference>
<keyword evidence="2" id="KW-1185">Reference proteome</keyword>
<sequence>MSEFLKQGADYSNYLDKLQAEEKAAKKPRNRFPKQVQAGGFNTTLAGRENYDNYLFRCHSFGRLMGGIPKPLTDDQAKTYAAYHERFMGIGRELTENQERTYYDLGGKLRAKIKLETGAKSFCEELVREDVFRRRKIVETKYMDKGIEMEDASIKLYSQFIGEELHKNTERKLNEYWIGECDNAQGKVRDFKTSWEHSTFPRAVPELKNSLYEWQLQLYMDLWMMEEAELIYTLVDTPIRLVEDELRRMDWKYNLLTMDGTLRHEHIPFVVEKVCNMMYTEEGLVELCEMSGTLEIEWFSGGFVELPIEQRIKVFHTHRNEKMLRQGREMVKLARDYMNKINVLAA</sequence>
<dbReference type="Gene3D" id="3.90.320.10">
    <property type="match status" value="1"/>
</dbReference>
<reference evidence="1 2" key="1">
    <citation type="submission" date="2021-01" db="EMBL/GenBank/DDBJ databases">
        <title>Carboxyliciviraga sp.nov., isolated from coastal sediments.</title>
        <authorList>
            <person name="Lu D."/>
            <person name="Zhang T."/>
        </authorList>
    </citation>
    <scope>NUCLEOTIDE SEQUENCE [LARGE SCALE GENOMIC DNA]</scope>
    <source>
        <strain evidence="1 2">N1Y132</strain>
    </source>
</reference>
<evidence type="ECO:0000313" key="2">
    <source>
        <dbReference type="Proteomes" id="UP000605676"/>
    </source>
</evidence>
<comment type="caution">
    <text evidence="1">The sequence shown here is derived from an EMBL/GenBank/DDBJ whole genome shotgun (WGS) entry which is preliminary data.</text>
</comment>
<evidence type="ECO:0000313" key="1">
    <source>
        <dbReference type="EMBL" id="MBK3516682.1"/>
    </source>
</evidence>
<dbReference type="SUPFAM" id="SSF52980">
    <property type="entry name" value="Restriction endonuclease-like"/>
    <property type="match status" value="1"/>
</dbReference>
<protein>
    <submittedName>
        <fullName evidence="1">Uncharacterized protein</fullName>
    </submittedName>
</protein>
<organism evidence="1 2">
    <name type="scientific">Carboxylicivirga marina</name>
    <dbReference type="NCBI Taxonomy" id="2800988"/>
    <lineage>
        <taxon>Bacteria</taxon>
        <taxon>Pseudomonadati</taxon>
        <taxon>Bacteroidota</taxon>
        <taxon>Bacteroidia</taxon>
        <taxon>Marinilabiliales</taxon>
        <taxon>Marinilabiliaceae</taxon>
        <taxon>Carboxylicivirga</taxon>
    </lineage>
</organism>
<dbReference type="Proteomes" id="UP000605676">
    <property type="component" value="Unassembled WGS sequence"/>
</dbReference>
<dbReference type="RefSeq" id="WP_200463913.1">
    <property type="nucleotide sequence ID" value="NZ_JAENRR010000008.1"/>
</dbReference>
<gene>
    <name evidence="1" type="ORF">JIV24_04955</name>
</gene>
<name>A0ABS1HGI8_9BACT</name>
<dbReference type="EMBL" id="JAENRR010000008">
    <property type="protein sequence ID" value="MBK3516682.1"/>
    <property type="molecule type" value="Genomic_DNA"/>
</dbReference>
<dbReference type="InterPro" id="IPR011604">
    <property type="entry name" value="PDDEXK-like_dom_sf"/>
</dbReference>